<organism evidence="1 2">
    <name type="scientific">Pedobacter changchengzhani</name>
    <dbReference type="NCBI Taxonomy" id="2529274"/>
    <lineage>
        <taxon>Bacteria</taxon>
        <taxon>Pseudomonadati</taxon>
        <taxon>Bacteroidota</taxon>
        <taxon>Sphingobacteriia</taxon>
        <taxon>Sphingobacteriales</taxon>
        <taxon>Sphingobacteriaceae</taxon>
        <taxon>Pedobacter</taxon>
    </lineage>
</organism>
<keyword evidence="2" id="KW-1185">Reference proteome</keyword>
<proteinExistence type="predicted"/>
<accession>A0A4R5MH19</accession>
<dbReference type="RefSeq" id="WP_133263883.1">
    <property type="nucleotide sequence ID" value="NZ_SJCY01000021.1"/>
</dbReference>
<comment type="caution">
    <text evidence="1">The sequence shown here is derived from an EMBL/GenBank/DDBJ whole genome shotgun (WGS) entry which is preliminary data.</text>
</comment>
<reference evidence="1 2" key="1">
    <citation type="submission" date="2019-02" db="EMBL/GenBank/DDBJ databases">
        <title>Pedobacter sp. nov., a novel speices isolated from soil of pinguins habitat in Antarcitica.</title>
        <authorList>
            <person name="He R.-H."/>
        </authorList>
    </citation>
    <scope>NUCLEOTIDE SEQUENCE [LARGE SCALE GENOMIC DNA]</scope>
    <source>
        <strain evidence="1 2">E01020</strain>
    </source>
</reference>
<dbReference type="OrthoDB" id="1440892at2"/>
<dbReference type="EMBL" id="SJCY01000021">
    <property type="protein sequence ID" value="TDG34804.1"/>
    <property type="molecule type" value="Genomic_DNA"/>
</dbReference>
<evidence type="ECO:0000313" key="1">
    <source>
        <dbReference type="EMBL" id="TDG34804.1"/>
    </source>
</evidence>
<dbReference type="InterPro" id="IPR028276">
    <property type="entry name" value="Imm68"/>
</dbReference>
<sequence length="162" mass="18709">MFIENWKDTAFGTDYGNDFKDFLEEISKEKLTLKDVFVACDLEKYFENPNLLNQKTDNNVKLENPDFEQFVHYEDAIIALTAIIAESELNGNADLTNSYGTKILTFEITSEELTTLKKSLTYIYDNPDKFVLFEMLDEDGITETLSDISEIIEQLNNCIEKK</sequence>
<evidence type="ECO:0000313" key="2">
    <source>
        <dbReference type="Proteomes" id="UP000295668"/>
    </source>
</evidence>
<gene>
    <name evidence="1" type="ORF">EZJ43_16800</name>
</gene>
<protein>
    <submittedName>
        <fullName evidence="1">Uncharacterized protein</fullName>
    </submittedName>
</protein>
<dbReference type="Pfam" id="PF15583">
    <property type="entry name" value="Imm68"/>
    <property type="match status" value="1"/>
</dbReference>
<dbReference type="Proteomes" id="UP000295668">
    <property type="component" value="Unassembled WGS sequence"/>
</dbReference>
<dbReference type="AlphaFoldDB" id="A0A4R5MH19"/>
<name>A0A4R5MH19_9SPHI</name>